<sequence>MLRLVSFVIVVILSINTIKCAEILAIFHLPLKSLHLGGVALAEILAEKEHNVTFVSSVDISPPPHTFTHVFLDDVAKTSGESDKNYFNMNTNSYFQAYLCEHIGIGVSNATNPKP</sequence>
<comment type="caution">
    <text evidence="1">The sequence shown here is derived from an EMBL/GenBank/DDBJ whole genome shotgun (WGS) entry which is preliminary data.</text>
</comment>
<reference evidence="1 2" key="1">
    <citation type="submission" date="2023-03" db="EMBL/GenBank/DDBJ databases">
        <title>Genome insight into feeding habits of ladybird beetles.</title>
        <authorList>
            <person name="Li H.-S."/>
            <person name="Huang Y.-H."/>
            <person name="Pang H."/>
        </authorList>
    </citation>
    <scope>NUCLEOTIDE SEQUENCE [LARGE SCALE GENOMIC DNA]</scope>
    <source>
        <strain evidence="1">SYSU_2023b</strain>
        <tissue evidence="1">Whole body</tissue>
    </source>
</reference>
<dbReference type="Proteomes" id="UP001431783">
    <property type="component" value="Unassembled WGS sequence"/>
</dbReference>
<name>A0AAW1TSU6_9CUCU</name>
<organism evidence="1 2">
    <name type="scientific">Henosepilachna vigintioctopunctata</name>
    <dbReference type="NCBI Taxonomy" id="420089"/>
    <lineage>
        <taxon>Eukaryota</taxon>
        <taxon>Metazoa</taxon>
        <taxon>Ecdysozoa</taxon>
        <taxon>Arthropoda</taxon>
        <taxon>Hexapoda</taxon>
        <taxon>Insecta</taxon>
        <taxon>Pterygota</taxon>
        <taxon>Neoptera</taxon>
        <taxon>Endopterygota</taxon>
        <taxon>Coleoptera</taxon>
        <taxon>Polyphaga</taxon>
        <taxon>Cucujiformia</taxon>
        <taxon>Coccinelloidea</taxon>
        <taxon>Coccinellidae</taxon>
        <taxon>Epilachninae</taxon>
        <taxon>Epilachnini</taxon>
        <taxon>Henosepilachna</taxon>
    </lineage>
</organism>
<evidence type="ECO:0000313" key="2">
    <source>
        <dbReference type="Proteomes" id="UP001431783"/>
    </source>
</evidence>
<gene>
    <name evidence="1" type="ORF">WA026_006308</name>
</gene>
<accession>A0AAW1TSU6</accession>
<protein>
    <submittedName>
        <fullName evidence="1">Uncharacterized protein</fullName>
    </submittedName>
</protein>
<proteinExistence type="predicted"/>
<dbReference type="EMBL" id="JARQZJ010000002">
    <property type="protein sequence ID" value="KAK9870224.1"/>
    <property type="molecule type" value="Genomic_DNA"/>
</dbReference>
<dbReference type="AlphaFoldDB" id="A0AAW1TSU6"/>
<keyword evidence="2" id="KW-1185">Reference proteome</keyword>
<evidence type="ECO:0000313" key="1">
    <source>
        <dbReference type="EMBL" id="KAK9870224.1"/>
    </source>
</evidence>